<protein>
    <recommendedName>
        <fullName evidence="4">HTH psq-type domain-containing protein</fullName>
    </recommendedName>
</protein>
<feature type="compositionally biased region" description="Polar residues" evidence="1">
    <location>
        <begin position="1"/>
        <end position="10"/>
    </location>
</feature>
<dbReference type="Gene3D" id="1.10.10.60">
    <property type="entry name" value="Homeodomain-like"/>
    <property type="match status" value="1"/>
</dbReference>
<comment type="caution">
    <text evidence="2">The sequence shown here is derived from an EMBL/GenBank/DDBJ whole genome shotgun (WGS) entry which is preliminary data.</text>
</comment>
<sequence length="432" mass="49298">MGHLMQSSSVIVGEEKDRGTRKQIKRKSIREIEHENSLVSKNLKVTIYKTVILPIVLYGCETWTLTLREEQRLRVLENKVLRKIFGAKRDEVTGFLIMAPKKSQMQAKRRFQYSPSKVKQALDAINKGKHVSTGSKQFRVPRTTLQNKLIGKSPTEIIEHSDTQSILGAEVEKSLVDWILTCADIGFPIDKEGLLSTVKKLVDDSKFKTPFINNRSEKKCYYSFMVRHPNLSQKHAEYVNKARGTVTEEKIGNCFTEVSDLLGDNVEILQERKRVFNMDETYFFITPKGDIIIISPRGMHVYDEHINLDKENATLFSVNGEGDKANEMSPGSNTESYPAFARIGLKENPGKNLNQVTCPEWDSNLGHLVSWPDALTVTPQVWTWSHVTLHPSQFCRENQIILVTLFPNSMHILQSLDVVVFGPMKKKWGKDY</sequence>
<organism evidence="2 3">
    <name type="scientific">Periplaneta americana</name>
    <name type="common">American cockroach</name>
    <name type="synonym">Blatta americana</name>
    <dbReference type="NCBI Taxonomy" id="6978"/>
    <lineage>
        <taxon>Eukaryota</taxon>
        <taxon>Metazoa</taxon>
        <taxon>Ecdysozoa</taxon>
        <taxon>Arthropoda</taxon>
        <taxon>Hexapoda</taxon>
        <taxon>Insecta</taxon>
        <taxon>Pterygota</taxon>
        <taxon>Neoptera</taxon>
        <taxon>Polyneoptera</taxon>
        <taxon>Dictyoptera</taxon>
        <taxon>Blattodea</taxon>
        <taxon>Blattoidea</taxon>
        <taxon>Blattidae</taxon>
        <taxon>Blattinae</taxon>
        <taxon>Periplaneta</taxon>
    </lineage>
</organism>
<evidence type="ECO:0000313" key="3">
    <source>
        <dbReference type="Proteomes" id="UP001148838"/>
    </source>
</evidence>
<evidence type="ECO:0000256" key="1">
    <source>
        <dbReference type="SAM" id="MobiDB-lite"/>
    </source>
</evidence>
<reference evidence="2 3" key="1">
    <citation type="journal article" date="2022" name="Allergy">
        <title>Genome assembly and annotation of Periplaneta americana reveal a comprehensive cockroach allergen profile.</title>
        <authorList>
            <person name="Wang L."/>
            <person name="Xiong Q."/>
            <person name="Saelim N."/>
            <person name="Wang L."/>
            <person name="Nong W."/>
            <person name="Wan A.T."/>
            <person name="Shi M."/>
            <person name="Liu X."/>
            <person name="Cao Q."/>
            <person name="Hui J.H.L."/>
            <person name="Sookrung N."/>
            <person name="Leung T.F."/>
            <person name="Tungtrongchitr A."/>
            <person name="Tsui S.K.W."/>
        </authorList>
    </citation>
    <scope>NUCLEOTIDE SEQUENCE [LARGE SCALE GENOMIC DNA]</scope>
    <source>
        <strain evidence="2">PWHHKU_190912</strain>
    </source>
</reference>
<dbReference type="EMBL" id="JAJSOF020000021">
    <property type="protein sequence ID" value="KAJ4437582.1"/>
    <property type="molecule type" value="Genomic_DNA"/>
</dbReference>
<accession>A0ABQ8SV84</accession>
<dbReference type="Proteomes" id="UP001148838">
    <property type="component" value="Unassembled WGS sequence"/>
</dbReference>
<evidence type="ECO:0000313" key="2">
    <source>
        <dbReference type="EMBL" id="KAJ4437582.1"/>
    </source>
</evidence>
<keyword evidence="3" id="KW-1185">Reference proteome</keyword>
<evidence type="ECO:0008006" key="4">
    <source>
        <dbReference type="Google" id="ProtNLM"/>
    </source>
</evidence>
<gene>
    <name evidence="2" type="ORF">ANN_17727</name>
</gene>
<name>A0ABQ8SV84_PERAM</name>
<proteinExistence type="predicted"/>
<feature type="region of interest" description="Disordered" evidence="1">
    <location>
        <begin position="1"/>
        <end position="25"/>
    </location>
</feature>